<accession>A0A9D4KIU5</accession>
<dbReference type="Proteomes" id="UP000828390">
    <property type="component" value="Unassembled WGS sequence"/>
</dbReference>
<keyword evidence="2" id="KW-1185">Reference proteome</keyword>
<reference evidence="1" key="2">
    <citation type="submission" date="2020-11" db="EMBL/GenBank/DDBJ databases">
        <authorList>
            <person name="McCartney M.A."/>
            <person name="Auch B."/>
            <person name="Kono T."/>
            <person name="Mallez S."/>
            <person name="Becker A."/>
            <person name="Gohl D.M."/>
            <person name="Silverstein K.A.T."/>
            <person name="Koren S."/>
            <person name="Bechman K.B."/>
            <person name="Herman A."/>
            <person name="Abrahante J.E."/>
            <person name="Garbe J."/>
        </authorList>
    </citation>
    <scope>NUCLEOTIDE SEQUENCE</scope>
    <source>
        <strain evidence="1">Duluth1</strain>
        <tissue evidence="1">Whole animal</tissue>
    </source>
</reference>
<reference evidence="1" key="1">
    <citation type="journal article" date="2019" name="bioRxiv">
        <title>The Genome of the Zebra Mussel, Dreissena polymorpha: A Resource for Invasive Species Research.</title>
        <authorList>
            <person name="McCartney M.A."/>
            <person name="Auch B."/>
            <person name="Kono T."/>
            <person name="Mallez S."/>
            <person name="Zhang Y."/>
            <person name="Obille A."/>
            <person name="Becker A."/>
            <person name="Abrahante J.E."/>
            <person name="Garbe J."/>
            <person name="Badalamenti J.P."/>
            <person name="Herman A."/>
            <person name="Mangelson H."/>
            <person name="Liachko I."/>
            <person name="Sullivan S."/>
            <person name="Sone E.D."/>
            <person name="Koren S."/>
            <person name="Silverstein K.A.T."/>
            <person name="Beckman K.B."/>
            <person name="Gohl D.M."/>
        </authorList>
    </citation>
    <scope>NUCLEOTIDE SEQUENCE</scope>
    <source>
        <strain evidence="1">Duluth1</strain>
        <tissue evidence="1">Whole animal</tissue>
    </source>
</reference>
<sequence length="105" mass="11662">MEAYYKAEQKHLASSQVLTTSSTEGDSQIKHQNDFKSLQSAIQNNKTSFVSGNDKVIVPRGRFNLGIRAQIDHAITSGHLDGTHGALMFPCIIIVKGQIRMRHIK</sequence>
<organism evidence="1 2">
    <name type="scientific">Dreissena polymorpha</name>
    <name type="common">Zebra mussel</name>
    <name type="synonym">Mytilus polymorpha</name>
    <dbReference type="NCBI Taxonomy" id="45954"/>
    <lineage>
        <taxon>Eukaryota</taxon>
        <taxon>Metazoa</taxon>
        <taxon>Spiralia</taxon>
        <taxon>Lophotrochozoa</taxon>
        <taxon>Mollusca</taxon>
        <taxon>Bivalvia</taxon>
        <taxon>Autobranchia</taxon>
        <taxon>Heteroconchia</taxon>
        <taxon>Euheterodonta</taxon>
        <taxon>Imparidentia</taxon>
        <taxon>Neoheterodontei</taxon>
        <taxon>Myida</taxon>
        <taxon>Dreissenoidea</taxon>
        <taxon>Dreissenidae</taxon>
        <taxon>Dreissena</taxon>
    </lineage>
</organism>
<dbReference type="EMBL" id="JAIWYP010000004">
    <property type="protein sequence ID" value="KAH3840102.1"/>
    <property type="molecule type" value="Genomic_DNA"/>
</dbReference>
<evidence type="ECO:0000313" key="2">
    <source>
        <dbReference type="Proteomes" id="UP000828390"/>
    </source>
</evidence>
<evidence type="ECO:0000313" key="1">
    <source>
        <dbReference type="EMBL" id="KAH3840102.1"/>
    </source>
</evidence>
<dbReference type="AlphaFoldDB" id="A0A9D4KIU5"/>
<protein>
    <submittedName>
        <fullName evidence="1">Uncharacterized protein</fullName>
    </submittedName>
</protein>
<gene>
    <name evidence="1" type="ORF">DPMN_113545</name>
</gene>
<name>A0A9D4KIU5_DREPO</name>
<comment type="caution">
    <text evidence="1">The sequence shown here is derived from an EMBL/GenBank/DDBJ whole genome shotgun (WGS) entry which is preliminary data.</text>
</comment>
<proteinExistence type="predicted"/>